<dbReference type="Pfam" id="PF10807">
    <property type="entry name" value="DUF2541"/>
    <property type="match status" value="1"/>
</dbReference>
<evidence type="ECO:0000313" key="3">
    <source>
        <dbReference type="EMBL" id="PSV97121.1"/>
    </source>
</evidence>
<organism evidence="3 4">
    <name type="scientific">Photobacterium iliopiscarium</name>
    <dbReference type="NCBI Taxonomy" id="56192"/>
    <lineage>
        <taxon>Bacteria</taxon>
        <taxon>Pseudomonadati</taxon>
        <taxon>Pseudomonadota</taxon>
        <taxon>Gammaproteobacteria</taxon>
        <taxon>Vibrionales</taxon>
        <taxon>Vibrionaceae</taxon>
        <taxon>Photobacterium</taxon>
    </lineage>
</organism>
<protein>
    <submittedName>
        <fullName evidence="3">DUF2541 domain-containing protein</fullName>
    </submittedName>
</protein>
<reference evidence="3 4" key="1">
    <citation type="submission" date="2018-01" db="EMBL/GenBank/DDBJ databases">
        <title>Whole genome sequencing of Histamine producing bacteria.</title>
        <authorList>
            <person name="Butler K."/>
        </authorList>
    </citation>
    <scope>NUCLEOTIDE SEQUENCE [LARGE SCALE GENOMIC DNA]</scope>
    <source>
        <strain evidence="3 4">NCIMB 13481</strain>
    </source>
</reference>
<feature type="chain" id="PRO_5015495069" evidence="2">
    <location>
        <begin position="26"/>
        <end position="129"/>
    </location>
</feature>
<proteinExistence type="predicted"/>
<dbReference type="GeneID" id="93548780"/>
<comment type="caution">
    <text evidence="3">The sequence shown here is derived from an EMBL/GenBank/DDBJ whole genome shotgun (WGS) entry which is preliminary data.</text>
</comment>
<dbReference type="OrthoDB" id="5592350at2"/>
<gene>
    <name evidence="3" type="ORF">C9I88_10060</name>
</gene>
<feature type="signal peptide" evidence="2">
    <location>
        <begin position="1"/>
        <end position="25"/>
    </location>
</feature>
<evidence type="ECO:0000256" key="2">
    <source>
        <dbReference type="SAM" id="SignalP"/>
    </source>
</evidence>
<dbReference type="InterPro" id="IPR020240">
    <property type="entry name" value="UPF0412_YaaI"/>
</dbReference>
<name>A0A2T3MLG7_9GAMM</name>
<keyword evidence="1 2" id="KW-0732">Signal</keyword>
<dbReference type="AlphaFoldDB" id="A0A2T3MLG7"/>
<dbReference type="EMBL" id="PYLW01000008">
    <property type="protein sequence ID" value="PSV97121.1"/>
    <property type="molecule type" value="Genomic_DNA"/>
</dbReference>
<evidence type="ECO:0000256" key="1">
    <source>
        <dbReference type="ARBA" id="ARBA00022729"/>
    </source>
</evidence>
<dbReference type="Proteomes" id="UP000241954">
    <property type="component" value="Unassembled WGS sequence"/>
</dbReference>
<evidence type="ECO:0000313" key="4">
    <source>
        <dbReference type="Proteomes" id="UP000241954"/>
    </source>
</evidence>
<sequence>MNIKKAVPYLFVTLSFFGNMSAAQAYDQITLGRTILLKHGEHGAKIPLVVCRNTNAIKVKAERNLHLERIKVTFRNGETRNISFYRDLKKNQETSWRKFSYKRCVKKLEVYGNSDGTRAGVKVYGRQKD</sequence>
<dbReference type="RefSeq" id="WP_045040826.1">
    <property type="nucleotide sequence ID" value="NZ_PYLU01000008.1"/>
</dbReference>
<accession>A0A2T3MLG7</accession>